<evidence type="ECO:0000259" key="1">
    <source>
        <dbReference type="Pfam" id="PF02368"/>
    </source>
</evidence>
<proteinExistence type="predicted"/>
<organism evidence="2 3">
    <name type="scientific">Litoribacter ruber</name>
    <dbReference type="NCBI Taxonomy" id="702568"/>
    <lineage>
        <taxon>Bacteria</taxon>
        <taxon>Pseudomonadati</taxon>
        <taxon>Bacteroidota</taxon>
        <taxon>Cytophagia</taxon>
        <taxon>Cytophagales</taxon>
        <taxon>Cyclobacteriaceae</taxon>
        <taxon>Litoribacter</taxon>
    </lineage>
</organism>
<evidence type="ECO:0000313" key="2">
    <source>
        <dbReference type="EMBL" id="MBS9523815.1"/>
    </source>
</evidence>
<protein>
    <submittedName>
        <fullName evidence="2">Ig-like domain-containing protein</fullName>
    </submittedName>
</protein>
<dbReference type="Gene3D" id="2.60.40.1080">
    <property type="match status" value="1"/>
</dbReference>
<reference evidence="2 3" key="1">
    <citation type="submission" date="2021-05" db="EMBL/GenBank/DDBJ databases">
        <authorList>
            <person name="Zhang Z.D."/>
            <person name="Osman G."/>
        </authorList>
    </citation>
    <scope>NUCLEOTIDE SEQUENCE [LARGE SCALE GENOMIC DNA]</scope>
    <source>
        <strain evidence="2 3">KCTC 32217</strain>
    </source>
</reference>
<gene>
    <name evidence="2" type="ORF">KI659_07280</name>
</gene>
<dbReference type="InterPro" id="IPR003343">
    <property type="entry name" value="Big_2"/>
</dbReference>
<feature type="domain" description="BIG2" evidence="1">
    <location>
        <begin position="26"/>
        <end position="93"/>
    </location>
</feature>
<dbReference type="AlphaFoldDB" id="A0AAP2CJP2"/>
<comment type="caution">
    <text evidence="2">The sequence shown here is derived from an EMBL/GenBank/DDBJ whole genome shotgun (WGS) entry which is preliminary data.</text>
</comment>
<keyword evidence="3" id="KW-1185">Reference proteome</keyword>
<dbReference type="SUPFAM" id="SSF49373">
    <property type="entry name" value="Invasin/intimin cell-adhesion fragments"/>
    <property type="match status" value="1"/>
</dbReference>
<dbReference type="PROSITE" id="PS51257">
    <property type="entry name" value="PROKAR_LIPOPROTEIN"/>
    <property type="match status" value="1"/>
</dbReference>
<dbReference type="Pfam" id="PF02368">
    <property type="entry name" value="Big_2"/>
    <property type="match status" value="1"/>
</dbReference>
<name>A0AAP2CJP2_9BACT</name>
<dbReference type="Proteomes" id="UP001319104">
    <property type="component" value="Unassembled WGS sequence"/>
</dbReference>
<dbReference type="InterPro" id="IPR008964">
    <property type="entry name" value="Invasin/intimin_cell_adhesion"/>
</dbReference>
<accession>A0AAP2CJP2</accession>
<dbReference type="RefSeq" id="WP_213944701.1">
    <property type="nucleotide sequence ID" value="NZ_JAHCMY010000003.1"/>
</dbReference>
<dbReference type="EMBL" id="JAHCMY010000003">
    <property type="protein sequence ID" value="MBS9523815.1"/>
    <property type="molecule type" value="Genomic_DNA"/>
</dbReference>
<evidence type="ECO:0000313" key="3">
    <source>
        <dbReference type="Proteomes" id="UP001319104"/>
    </source>
</evidence>
<sequence>MKKSLYLLSFGLLFFACGPREEPQDTNIRLSDQEITIDYDDTYQLNAEFRREGYSPDGFVWDSDDEGIASVEDGMVTGNRAGVTQINVSTNDQLFTSSAMVTVVPTNMMLMEPLLDFRQTRQFVRDNETREFSMELDEFLVFEGENEKVEFVAYYFGNIGYQESIISITPTQQNLDEAVEFLVQRYEPLEATANAILFATDDYYVIIEVTEDSQVFILYLEIQGTNINGKLDLHISDKYDEILKSGHSGSDLEIKLK</sequence>